<gene>
    <name evidence="2" type="ORF">KI387_012080</name>
</gene>
<dbReference type="PANTHER" id="PTHR34376">
    <property type="entry name" value="SERINE PROTEASE INHIBITOR, KAZAL-TYPE FAMILY PROTEIN"/>
    <property type="match status" value="1"/>
</dbReference>
<feature type="non-terminal residue" evidence="2">
    <location>
        <position position="127"/>
    </location>
</feature>
<dbReference type="PANTHER" id="PTHR34376:SF2">
    <property type="entry name" value="SERINE PROTEASE INHIBITOR, KAZAL-TYPE FAMILY PROTEIN"/>
    <property type="match status" value="1"/>
</dbReference>
<reference evidence="2 3" key="1">
    <citation type="journal article" date="2021" name="Nat. Plants">
        <title>The Taxus genome provides insights into paclitaxel biosynthesis.</title>
        <authorList>
            <person name="Xiong X."/>
            <person name="Gou J."/>
            <person name="Liao Q."/>
            <person name="Li Y."/>
            <person name="Zhou Q."/>
            <person name="Bi G."/>
            <person name="Li C."/>
            <person name="Du R."/>
            <person name="Wang X."/>
            <person name="Sun T."/>
            <person name="Guo L."/>
            <person name="Liang H."/>
            <person name="Lu P."/>
            <person name="Wu Y."/>
            <person name="Zhang Z."/>
            <person name="Ro D.K."/>
            <person name="Shang Y."/>
            <person name="Huang S."/>
            <person name="Yan J."/>
        </authorList>
    </citation>
    <scope>NUCLEOTIDE SEQUENCE [LARGE SCALE GENOMIC DNA]</scope>
    <source>
        <strain evidence="2">Ta-2019</strain>
    </source>
</reference>
<dbReference type="Proteomes" id="UP000824469">
    <property type="component" value="Unassembled WGS sequence"/>
</dbReference>
<sequence>MTNFLHTHLKLILFSVITTLIFAPVLAIENADAIIALPSSQNAKKPAACSEKYKDSVSCPVSCFRADPVCGVNGITYWCGCAEAHCAGVEVAKIGFCEVGNGGSGLLSGQAFLLVLAVPYVYWDQLK</sequence>
<evidence type="ECO:0000256" key="1">
    <source>
        <dbReference type="SAM" id="SignalP"/>
    </source>
</evidence>
<keyword evidence="3" id="KW-1185">Reference proteome</keyword>
<protein>
    <submittedName>
        <fullName evidence="2">Uncharacterized protein</fullName>
    </submittedName>
</protein>
<accession>A0AA38CI21</accession>
<comment type="caution">
    <text evidence="2">The sequence shown here is derived from an EMBL/GenBank/DDBJ whole genome shotgun (WGS) entry which is preliminary data.</text>
</comment>
<dbReference type="OMA" id="SSACNQK"/>
<name>A0AA38CI21_TAXCH</name>
<organism evidence="2 3">
    <name type="scientific">Taxus chinensis</name>
    <name type="common">Chinese yew</name>
    <name type="synonym">Taxus wallichiana var. chinensis</name>
    <dbReference type="NCBI Taxonomy" id="29808"/>
    <lineage>
        <taxon>Eukaryota</taxon>
        <taxon>Viridiplantae</taxon>
        <taxon>Streptophyta</taxon>
        <taxon>Embryophyta</taxon>
        <taxon>Tracheophyta</taxon>
        <taxon>Spermatophyta</taxon>
        <taxon>Pinopsida</taxon>
        <taxon>Pinidae</taxon>
        <taxon>Conifers II</taxon>
        <taxon>Cupressales</taxon>
        <taxon>Taxaceae</taxon>
        <taxon>Taxus</taxon>
    </lineage>
</organism>
<feature type="signal peptide" evidence="1">
    <location>
        <begin position="1"/>
        <end position="27"/>
    </location>
</feature>
<feature type="chain" id="PRO_5041457928" evidence="1">
    <location>
        <begin position="28"/>
        <end position="127"/>
    </location>
</feature>
<dbReference type="Gene3D" id="3.30.60.30">
    <property type="match status" value="1"/>
</dbReference>
<evidence type="ECO:0000313" key="3">
    <source>
        <dbReference type="Proteomes" id="UP000824469"/>
    </source>
</evidence>
<evidence type="ECO:0000313" key="2">
    <source>
        <dbReference type="EMBL" id="KAH9300497.1"/>
    </source>
</evidence>
<dbReference type="AlphaFoldDB" id="A0AA38CI21"/>
<keyword evidence="1" id="KW-0732">Signal</keyword>
<proteinExistence type="predicted"/>
<dbReference type="EMBL" id="JAHRHJ020000009">
    <property type="protein sequence ID" value="KAH9300497.1"/>
    <property type="molecule type" value="Genomic_DNA"/>
</dbReference>